<keyword evidence="3" id="KW-0547">Nucleotide-binding</keyword>
<reference evidence="7" key="1">
    <citation type="submission" date="2020-01" db="EMBL/GenBank/DDBJ databases">
        <title>Sphingomonas sp. strain CSW-10.</title>
        <authorList>
            <person name="Chen W.-M."/>
        </authorList>
    </citation>
    <scope>NUCLEOTIDE SEQUENCE [LARGE SCALE GENOMIC DNA]</scope>
    <source>
        <strain evidence="7">CCP-1</strain>
    </source>
</reference>
<dbReference type="InterPro" id="IPR011009">
    <property type="entry name" value="Kinase-like_dom_sf"/>
</dbReference>
<evidence type="ECO:0000256" key="4">
    <source>
        <dbReference type="ARBA" id="ARBA00022840"/>
    </source>
</evidence>
<name>A0ABW9Y298_9RHOB</name>
<accession>A0ABW9Y298</accession>
<dbReference type="SUPFAM" id="SSF56112">
    <property type="entry name" value="Protein kinase-like (PK-like)"/>
    <property type="match status" value="1"/>
</dbReference>
<dbReference type="PANTHER" id="PTHR43851:SF3">
    <property type="entry name" value="COENZYME Q8"/>
    <property type="match status" value="1"/>
</dbReference>
<proteinExistence type="inferred from homology"/>
<comment type="caution">
    <text evidence="6">The sequence shown here is derived from an EMBL/GenBank/DDBJ whole genome shotgun (WGS) entry which is preliminary data.</text>
</comment>
<dbReference type="PANTHER" id="PTHR43851">
    <property type="match status" value="1"/>
</dbReference>
<evidence type="ECO:0000256" key="1">
    <source>
        <dbReference type="ARBA" id="ARBA00009670"/>
    </source>
</evidence>
<evidence type="ECO:0000313" key="6">
    <source>
        <dbReference type="EMBL" id="NBE06624.1"/>
    </source>
</evidence>
<evidence type="ECO:0000259" key="5">
    <source>
        <dbReference type="Pfam" id="PF03109"/>
    </source>
</evidence>
<sequence length="442" mass="48518">MDEREGKAVPAGRVRRMMALGGLATGIGGRVLAEGALRLAQGERPRLGDLILTPANARRVTDQLAQLRGAAMKVGQLLSMDAGEMLPSELSAILARLRADAEPMPPVQLRRVLDRAWGVGWLSRFRRFDVRPVASASIGQVHRAQTKDGRDLAIKVQYPGVRASIDSDVDNVAALLRLSGLVPGRLDVGPLLAEAKRQLHEEADYRREAAQMRRFGALLDGRPGFVVPVPQNDLSGDDVLAMDYLDSQPIESLENAEQSLRDRVAARLIGLVLEEVFVFNLMQTDPNFANFRWQAETGRIVLLDFGAARSFSPGLAPRLRAVVQTGIAGEPEAMLRAMVEMGYLPDGLTDGHRRAVLELAELAFGPLRKGGIFDFGQRDLVMELRDRAMALGMDPDLWHVPPPEVLFLHRKFGGLYLLASRLRARVDLDAVMGPYFADCSRA</sequence>
<keyword evidence="2" id="KW-0808">Transferase</keyword>
<evidence type="ECO:0000256" key="3">
    <source>
        <dbReference type="ARBA" id="ARBA00022741"/>
    </source>
</evidence>
<evidence type="ECO:0000256" key="2">
    <source>
        <dbReference type="ARBA" id="ARBA00022679"/>
    </source>
</evidence>
<feature type="domain" description="ABC1 atypical kinase-like" evidence="5">
    <location>
        <begin position="97"/>
        <end position="324"/>
    </location>
</feature>
<dbReference type="InterPro" id="IPR051409">
    <property type="entry name" value="Atypical_kinase_ADCK"/>
</dbReference>
<dbReference type="Proteomes" id="UP001517376">
    <property type="component" value="Unassembled WGS sequence"/>
</dbReference>
<dbReference type="Pfam" id="PF03109">
    <property type="entry name" value="ABC1"/>
    <property type="match status" value="1"/>
</dbReference>
<gene>
    <name evidence="6" type="ORF">GU920_03710</name>
</gene>
<keyword evidence="7" id="KW-1185">Reference proteome</keyword>
<dbReference type="GO" id="GO:0016301">
    <property type="term" value="F:kinase activity"/>
    <property type="evidence" value="ECO:0007669"/>
    <property type="project" value="UniProtKB-KW"/>
</dbReference>
<organism evidence="6 7">
    <name type="scientific">Paragemmobacter ruber</name>
    <dbReference type="NCBI Taxonomy" id="1985673"/>
    <lineage>
        <taxon>Bacteria</taxon>
        <taxon>Pseudomonadati</taxon>
        <taxon>Pseudomonadota</taxon>
        <taxon>Alphaproteobacteria</taxon>
        <taxon>Rhodobacterales</taxon>
        <taxon>Paracoccaceae</taxon>
        <taxon>Paragemmobacter</taxon>
    </lineage>
</organism>
<dbReference type="InterPro" id="IPR004147">
    <property type="entry name" value="ABC1_dom"/>
</dbReference>
<keyword evidence="6" id="KW-0418">Kinase</keyword>
<evidence type="ECO:0000313" key="7">
    <source>
        <dbReference type="Proteomes" id="UP001517376"/>
    </source>
</evidence>
<dbReference type="EMBL" id="JAAATW010000001">
    <property type="protein sequence ID" value="NBE06624.1"/>
    <property type="molecule type" value="Genomic_DNA"/>
</dbReference>
<dbReference type="InterPro" id="IPR034646">
    <property type="entry name" value="ADCK3_dom"/>
</dbReference>
<dbReference type="CDD" id="cd13970">
    <property type="entry name" value="ABC1_ADCK3"/>
    <property type="match status" value="1"/>
</dbReference>
<keyword evidence="4" id="KW-0067">ATP-binding</keyword>
<dbReference type="RefSeq" id="WP_161765604.1">
    <property type="nucleotide sequence ID" value="NZ_JAAATW010000001.1"/>
</dbReference>
<comment type="similarity">
    <text evidence="1">Belongs to the protein kinase superfamily. ADCK protein kinase family.</text>
</comment>
<protein>
    <submittedName>
        <fullName evidence="6">AarF/ABC1/UbiB kinase family protein</fullName>
    </submittedName>
</protein>